<dbReference type="PANTHER" id="PTHR43283">
    <property type="entry name" value="BETA-LACTAMASE-RELATED"/>
    <property type="match status" value="1"/>
</dbReference>
<dbReference type="Pfam" id="PF00144">
    <property type="entry name" value="Beta-lactamase"/>
    <property type="match status" value="1"/>
</dbReference>
<reference evidence="2 3" key="1">
    <citation type="submission" date="2016-07" db="EMBL/GenBank/DDBJ databases">
        <title>Complete genome sequence of Bradyrhizobium icense LMTR 13T, a potential inoculant strain isolated from lima bean (Phaseolus lunatus) in Peru.</title>
        <authorList>
            <person name="Ormeno-Orrillo E."/>
            <person name="Duran D."/>
            <person name="Rogel M.A."/>
            <person name="Rey L."/>
            <person name="Imperial J."/>
            <person name="Ruiz-Argueso T."/>
            <person name="Martinez-Romero E."/>
        </authorList>
    </citation>
    <scope>NUCLEOTIDE SEQUENCE [LARGE SCALE GENOMIC DNA]</scope>
    <source>
        <strain evidence="2 3">LMTR 13</strain>
    </source>
</reference>
<dbReference type="Gene3D" id="3.40.710.10">
    <property type="entry name" value="DD-peptidase/beta-lactamase superfamily"/>
    <property type="match status" value="1"/>
</dbReference>
<evidence type="ECO:0000313" key="2">
    <source>
        <dbReference type="EMBL" id="ANW03409.1"/>
    </source>
</evidence>
<dbReference type="EMBL" id="CP016428">
    <property type="protein sequence ID" value="ANW03409.1"/>
    <property type="molecule type" value="Genomic_DNA"/>
</dbReference>
<evidence type="ECO:0000313" key="3">
    <source>
        <dbReference type="Proteomes" id="UP000092839"/>
    </source>
</evidence>
<organism evidence="2 3">
    <name type="scientific">Bradyrhizobium icense</name>
    <dbReference type="NCBI Taxonomy" id="1274631"/>
    <lineage>
        <taxon>Bacteria</taxon>
        <taxon>Pseudomonadati</taxon>
        <taxon>Pseudomonadota</taxon>
        <taxon>Alphaproteobacteria</taxon>
        <taxon>Hyphomicrobiales</taxon>
        <taxon>Nitrobacteraceae</taxon>
        <taxon>Bradyrhizobium</taxon>
    </lineage>
</organism>
<name>A0A1B1UKP2_9BRAD</name>
<dbReference type="InterPro" id="IPR050789">
    <property type="entry name" value="Diverse_Enzym_Activities"/>
</dbReference>
<dbReference type="AlphaFoldDB" id="A0A1B1UKP2"/>
<dbReference type="Proteomes" id="UP000092839">
    <property type="component" value="Chromosome"/>
</dbReference>
<dbReference type="InterPro" id="IPR012338">
    <property type="entry name" value="Beta-lactam/transpept-like"/>
</dbReference>
<evidence type="ECO:0000259" key="1">
    <source>
        <dbReference type="Pfam" id="PF00144"/>
    </source>
</evidence>
<dbReference type="STRING" id="1274631.LMTR13_27980"/>
<dbReference type="PANTHER" id="PTHR43283:SF3">
    <property type="entry name" value="BETA-LACTAMASE FAMILY PROTEIN (AFU_ORTHOLOGUE AFUA_5G07500)"/>
    <property type="match status" value="1"/>
</dbReference>
<proteinExistence type="predicted"/>
<dbReference type="KEGG" id="bic:LMTR13_27980"/>
<dbReference type="SUPFAM" id="SSF56601">
    <property type="entry name" value="beta-lactamase/transpeptidase-like"/>
    <property type="match status" value="1"/>
</dbReference>
<keyword evidence="3" id="KW-1185">Reference proteome</keyword>
<dbReference type="OrthoDB" id="9808046at2"/>
<feature type="domain" description="Beta-lactamase-related" evidence="1">
    <location>
        <begin position="62"/>
        <end position="401"/>
    </location>
</feature>
<sequence>MTHMQHSLIKALAFFSAIGCVLMTVALSTAIHPAIKNPSIGGFSQITSWYKKRIDAVDPSGKDLSGAVIAIAKEGKLAYLQPIGFQDRAKTIPMTTDSIFWIASMTKPITSVAAMMLVDDGKLDLDAPVAKYLPELKTMQVATAKPNPASGKIDIALEPPKRPMTVRDLLRHTSGLVYPPQFVDEPINRLYAKAAFKPDNSLAEFVTSLSSLPLAHQPSEVWEYSWGVDVLARIVEVASGQEFDQFLQSRIFKPLGMVDTGFYVPSENLGRVVEAPTTRPPQFDITKPRKLLSGGGGLASTALDYLRFCQMLLNGGELDGVRILAPEIVKLMTANALPYDVSFVGRSVGPDHGTTFGLGFAIRTSGGSAGSFGWSGVWGTQFWVDPAQKVIAVQMIQVAPEKVSDYFTAMRNLTYGALNISQH</sequence>
<accession>A0A1B1UKP2</accession>
<gene>
    <name evidence="2" type="ORF">LMTR13_27980</name>
</gene>
<protein>
    <recommendedName>
        <fullName evidence="1">Beta-lactamase-related domain-containing protein</fullName>
    </recommendedName>
</protein>
<dbReference type="InterPro" id="IPR001466">
    <property type="entry name" value="Beta-lactam-related"/>
</dbReference>